<comment type="caution">
    <text evidence="2">The sequence shown here is derived from an EMBL/GenBank/DDBJ whole genome shotgun (WGS) entry which is preliminary data.</text>
</comment>
<organism evidence="2 3">
    <name type="scientific">Streptomyces hyaluromycini</name>
    <dbReference type="NCBI Taxonomy" id="1377993"/>
    <lineage>
        <taxon>Bacteria</taxon>
        <taxon>Bacillati</taxon>
        <taxon>Actinomycetota</taxon>
        <taxon>Actinomycetes</taxon>
        <taxon>Kitasatosporales</taxon>
        <taxon>Streptomycetaceae</taxon>
        <taxon>Streptomyces</taxon>
    </lineage>
</organism>
<dbReference type="Proteomes" id="UP001474181">
    <property type="component" value="Unassembled WGS sequence"/>
</dbReference>
<gene>
    <name evidence="2" type="ORF">ABT404_13240</name>
</gene>
<evidence type="ECO:0008006" key="4">
    <source>
        <dbReference type="Google" id="ProtNLM"/>
    </source>
</evidence>
<protein>
    <recommendedName>
        <fullName evidence="4">Integral membrane protein</fullName>
    </recommendedName>
</protein>
<evidence type="ECO:0000313" key="2">
    <source>
        <dbReference type="EMBL" id="MER7180421.1"/>
    </source>
</evidence>
<keyword evidence="3" id="KW-1185">Reference proteome</keyword>
<keyword evidence="1" id="KW-0812">Transmembrane</keyword>
<sequence length="129" mass="14102">MMGLKWWQRVALIVCLCALTLPLWFAAKNTYRFVDGHRTLTEGHVHCDWGGPCRGAWRLPGGRQGRGEIEGLSFQDDEELVTGIPVYAGDDWAVAGRSDLAVHAALELGGAVIGAALVLSMAWIRSRDL</sequence>
<evidence type="ECO:0000313" key="3">
    <source>
        <dbReference type="Proteomes" id="UP001474181"/>
    </source>
</evidence>
<keyword evidence="1" id="KW-0472">Membrane</keyword>
<feature type="transmembrane region" description="Helical" evidence="1">
    <location>
        <begin position="100"/>
        <end position="124"/>
    </location>
</feature>
<accession>A0ABV1WUH8</accession>
<reference evidence="2 3" key="1">
    <citation type="submission" date="2024-06" db="EMBL/GenBank/DDBJ databases">
        <title>The Natural Products Discovery Center: Release of the First 8490 Sequenced Strains for Exploring Actinobacteria Biosynthetic Diversity.</title>
        <authorList>
            <person name="Kalkreuter E."/>
            <person name="Kautsar S.A."/>
            <person name="Yang D."/>
            <person name="Bader C.D."/>
            <person name="Teijaro C.N."/>
            <person name="Fluegel L."/>
            <person name="Davis C.M."/>
            <person name="Simpson J.R."/>
            <person name="Lauterbach L."/>
            <person name="Steele A.D."/>
            <person name="Gui C."/>
            <person name="Meng S."/>
            <person name="Li G."/>
            <person name="Viehrig K."/>
            <person name="Ye F."/>
            <person name="Su P."/>
            <person name="Kiefer A.F."/>
            <person name="Nichols A."/>
            <person name="Cepeda A.J."/>
            <person name="Yan W."/>
            <person name="Fan B."/>
            <person name="Jiang Y."/>
            <person name="Adhikari A."/>
            <person name="Zheng C.-J."/>
            <person name="Schuster L."/>
            <person name="Cowan T.M."/>
            <person name="Smanski M.J."/>
            <person name="Chevrette M.G."/>
            <person name="De Carvalho L.P.S."/>
            <person name="Shen B."/>
        </authorList>
    </citation>
    <scope>NUCLEOTIDE SEQUENCE [LARGE SCALE GENOMIC DNA]</scope>
    <source>
        <strain evidence="2 3">NPDC000234</strain>
    </source>
</reference>
<dbReference type="RefSeq" id="WP_350780450.1">
    <property type="nucleotide sequence ID" value="NZ_JBEPEK010000074.1"/>
</dbReference>
<keyword evidence="1" id="KW-1133">Transmembrane helix</keyword>
<evidence type="ECO:0000256" key="1">
    <source>
        <dbReference type="SAM" id="Phobius"/>
    </source>
</evidence>
<proteinExistence type="predicted"/>
<name>A0ABV1WUH8_9ACTN</name>
<dbReference type="EMBL" id="JBEPEK010000074">
    <property type="protein sequence ID" value="MER7180421.1"/>
    <property type="molecule type" value="Genomic_DNA"/>
</dbReference>